<dbReference type="AlphaFoldDB" id="A0A8J6J4I6"/>
<dbReference type="SUPFAM" id="SSF50969">
    <property type="entry name" value="YVTN repeat-like/Quinoprotein amine dehydrogenase"/>
    <property type="match status" value="1"/>
</dbReference>
<dbReference type="InterPro" id="IPR011042">
    <property type="entry name" value="6-blade_b-propeller_TolB-like"/>
</dbReference>
<evidence type="ECO:0000313" key="2">
    <source>
        <dbReference type="Proteomes" id="UP000602260"/>
    </source>
</evidence>
<gene>
    <name evidence="1" type="ORF">H8S55_09235</name>
</gene>
<dbReference type="InterPro" id="IPR043765">
    <property type="entry name" value="DUF5711"/>
</dbReference>
<comment type="caution">
    <text evidence="1">The sequence shown here is derived from an EMBL/GenBank/DDBJ whole genome shotgun (WGS) entry which is preliminary data.</text>
</comment>
<evidence type="ECO:0000313" key="1">
    <source>
        <dbReference type="EMBL" id="MBC5717500.1"/>
    </source>
</evidence>
<dbReference type="EMBL" id="JACOPN010000006">
    <property type="protein sequence ID" value="MBC5717500.1"/>
    <property type="molecule type" value="Genomic_DNA"/>
</dbReference>
<dbReference type="InterPro" id="IPR011044">
    <property type="entry name" value="Quino_amine_DH_bsu"/>
</dbReference>
<reference evidence="1" key="1">
    <citation type="submission" date="2020-08" db="EMBL/GenBank/DDBJ databases">
        <title>Genome public.</title>
        <authorList>
            <person name="Liu C."/>
            <person name="Sun Q."/>
        </authorList>
    </citation>
    <scope>NUCLEOTIDE SEQUENCE</scope>
    <source>
        <strain evidence="1">BX5</strain>
    </source>
</reference>
<keyword evidence="2" id="KW-1185">Reference proteome</keyword>
<proteinExistence type="predicted"/>
<dbReference type="Pfam" id="PF18975">
    <property type="entry name" value="DUF5711"/>
    <property type="match status" value="1"/>
</dbReference>
<sequence>MSDQQEKKPNIFLRLLAFLVTLALVLGALAVVVYRDRLNLDALKRWLSFRKVETGDTGEAAPFTHAGGDKLSVEYLEDGVVMTSASGVHYYSFSGEPYAEEVLTMENPVLCAGSRAAVAYDVGGRSLFVLRGKSETADLSLDSGELLSARINDSGYLAVTAQQSGYKGAVTLYNTGGEKVIQINLSSTFLVDAAPSPDGRTVAAVAIDSDGGSFRSRVLFYQVNQKEPSLEVSLNGSSVLDMRYTDSGLWVLGESSLMIVSPKDGSVKTFSFGRSYLKGCDLSGDGFALVLLGRYRAGSADQAVTVNAQGEQQAVLSLGGQVLDFSAGGSYCAVLTGTGLTVYTPDMEQASSMQSTLGARRVDMGADGTAVLADSQRAWLYIPG</sequence>
<protein>
    <recommendedName>
        <fullName evidence="3">WD40 repeat domain-containing protein</fullName>
    </recommendedName>
</protein>
<evidence type="ECO:0008006" key="3">
    <source>
        <dbReference type="Google" id="ProtNLM"/>
    </source>
</evidence>
<name>A0A8J6J4I6_9FIRM</name>
<dbReference type="RefSeq" id="WP_186878738.1">
    <property type="nucleotide sequence ID" value="NZ_JACOPN010000006.1"/>
</dbReference>
<accession>A0A8J6J4I6</accession>
<organism evidence="1 2">
    <name type="scientific">Flintibacter faecis</name>
    <dbReference type="NCBI Taxonomy" id="2763047"/>
    <lineage>
        <taxon>Bacteria</taxon>
        <taxon>Bacillati</taxon>
        <taxon>Bacillota</taxon>
        <taxon>Clostridia</taxon>
        <taxon>Eubacteriales</taxon>
        <taxon>Flintibacter</taxon>
    </lineage>
</organism>
<dbReference type="Proteomes" id="UP000602260">
    <property type="component" value="Unassembled WGS sequence"/>
</dbReference>
<dbReference type="Gene3D" id="2.120.10.30">
    <property type="entry name" value="TolB, C-terminal domain"/>
    <property type="match status" value="1"/>
</dbReference>